<feature type="region of interest" description="Disordered" evidence="1">
    <location>
        <begin position="54"/>
        <end position="81"/>
    </location>
</feature>
<evidence type="ECO:0000256" key="1">
    <source>
        <dbReference type="SAM" id="MobiDB-lite"/>
    </source>
</evidence>
<organism evidence="2 3">
    <name type="scientific">Humicola insolens</name>
    <name type="common">Soft-rot fungus</name>
    <dbReference type="NCBI Taxonomy" id="85995"/>
    <lineage>
        <taxon>Eukaryota</taxon>
        <taxon>Fungi</taxon>
        <taxon>Dikarya</taxon>
        <taxon>Ascomycota</taxon>
        <taxon>Pezizomycotina</taxon>
        <taxon>Sordariomycetes</taxon>
        <taxon>Sordariomycetidae</taxon>
        <taxon>Sordariales</taxon>
        <taxon>Chaetomiaceae</taxon>
        <taxon>Mycothermus</taxon>
    </lineage>
</organism>
<gene>
    <name evidence="2" type="ORF">VTJ49DRAFT_7565</name>
</gene>
<proteinExistence type="predicted"/>
<dbReference type="EMBL" id="JAZGSY010000092">
    <property type="protein sequence ID" value="KAL1840959.1"/>
    <property type="molecule type" value="Genomic_DNA"/>
</dbReference>
<dbReference type="Proteomes" id="UP001583172">
    <property type="component" value="Unassembled WGS sequence"/>
</dbReference>
<protein>
    <submittedName>
        <fullName evidence="2">Uncharacterized protein</fullName>
    </submittedName>
</protein>
<name>A0ABR3VGH7_HUMIN</name>
<reference evidence="2 3" key="1">
    <citation type="journal article" date="2024" name="Commun. Biol.">
        <title>Comparative genomic analysis of thermophilic fungi reveals convergent evolutionary adaptations and gene losses.</title>
        <authorList>
            <person name="Steindorff A.S."/>
            <person name="Aguilar-Pontes M.V."/>
            <person name="Robinson A.J."/>
            <person name="Andreopoulos B."/>
            <person name="LaButti K."/>
            <person name="Kuo A."/>
            <person name="Mondo S."/>
            <person name="Riley R."/>
            <person name="Otillar R."/>
            <person name="Haridas S."/>
            <person name="Lipzen A."/>
            <person name="Grimwood J."/>
            <person name="Schmutz J."/>
            <person name="Clum A."/>
            <person name="Reid I.D."/>
            <person name="Moisan M.C."/>
            <person name="Butler G."/>
            <person name="Nguyen T.T.M."/>
            <person name="Dewar K."/>
            <person name="Conant G."/>
            <person name="Drula E."/>
            <person name="Henrissat B."/>
            <person name="Hansel C."/>
            <person name="Singer S."/>
            <person name="Hutchinson M.I."/>
            <person name="de Vries R.P."/>
            <person name="Natvig D.O."/>
            <person name="Powell A.J."/>
            <person name="Tsang A."/>
            <person name="Grigoriev I.V."/>
        </authorList>
    </citation>
    <scope>NUCLEOTIDE SEQUENCE [LARGE SCALE GENOMIC DNA]</scope>
    <source>
        <strain evidence="2 3">CBS 620.91</strain>
    </source>
</reference>
<evidence type="ECO:0000313" key="2">
    <source>
        <dbReference type="EMBL" id="KAL1840959.1"/>
    </source>
</evidence>
<sequence>MSKVKTFLLAPNFTYHPGMFRLGDIIQDPTDPTLPLSRAPSADRLPASLRRLHLGTEHLSKRNPGLYSSEHEDETPEDDPTYNSLVKRALLQLAFESSVLLPHLTRVSMTGYASRWVGIEDWNIAPEFDERGDWTLDYFEDKRTVRFEMKR</sequence>
<comment type="caution">
    <text evidence="2">The sequence shown here is derived from an EMBL/GenBank/DDBJ whole genome shotgun (WGS) entry which is preliminary data.</text>
</comment>
<keyword evidence="3" id="KW-1185">Reference proteome</keyword>
<accession>A0ABR3VGH7</accession>
<evidence type="ECO:0000313" key="3">
    <source>
        <dbReference type="Proteomes" id="UP001583172"/>
    </source>
</evidence>
<feature type="compositionally biased region" description="Acidic residues" evidence="1">
    <location>
        <begin position="71"/>
        <end position="80"/>
    </location>
</feature>